<gene>
    <name evidence="2" type="ORF">F9K24_01020</name>
</gene>
<protein>
    <recommendedName>
        <fullName evidence="1">DUF6985 domain-containing protein</fullName>
    </recommendedName>
</protein>
<dbReference type="Pfam" id="PF22481">
    <property type="entry name" value="DUF6985"/>
    <property type="match status" value="1"/>
</dbReference>
<evidence type="ECO:0000313" key="2">
    <source>
        <dbReference type="EMBL" id="KAB2935339.1"/>
    </source>
</evidence>
<organism evidence="2 3">
    <name type="scientific">Leptonema illini</name>
    <dbReference type="NCBI Taxonomy" id="183"/>
    <lineage>
        <taxon>Bacteria</taxon>
        <taxon>Pseudomonadati</taxon>
        <taxon>Spirochaetota</taxon>
        <taxon>Spirochaetia</taxon>
        <taxon>Leptospirales</taxon>
        <taxon>Leptospiraceae</taxon>
        <taxon>Leptonema</taxon>
    </lineage>
</organism>
<dbReference type="AlphaFoldDB" id="A0A833H5A5"/>
<reference evidence="2 3" key="1">
    <citation type="submission" date="2019-10" db="EMBL/GenBank/DDBJ databases">
        <title>Extracellular Electron Transfer in a Candidatus Methanoperedens spp. Enrichment Culture.</title>
        <authorList>
            <person name="Berger S."/>
            <person name="Rangel Shaw D."/>
            <person name="Berben T."/>
            <person name="In 'T Zandt M."/>
            <person name="Frank J."/>
            <person name="Reimann J."/>
            <person name="Jetten M.S.M."/>
            <person name="Welte C.U."/>
        </authorList>
    </citation>
    <scope>NUCLEOTIDE SEQUENCE [LARGE SCALE GENOMIC DNA]</scope>
    <source>
        <strain evidence="2">SB12</strain>
    </source>
</reference>
<name>A0A833H5A5_9LEPT</name>
<dbReference type="EMBL" id="WBUI01000001">
    <property type="protein sequence ID" value="KAB2935339.1"/>
    <property type="molecule type" value="Genomic_DNA"/>
</dbReference>
<accession>A0A833H5A5</accession>
<dbReference type="Proteomes" id="UP000460298">
    <property type="component" value="Unassembled WGS sequence"/>
</dbReference>
<sequence>MELIKEKAGSAGNEGEVWFSLFNKYIGYLVEDSADISYVRACAEYLNNLPETTVLAIFSASIRYCNSFLDAIGEPVREFPNPHDIKGSIFPSLLIIPNPQESRKPALHLELNCDWEIEHGMEWVIRDDRVLYVGAFNGEDAWDDFSQSKEYNYA</sequence>
<dbReference type="InterPro" id="IPR054254">
    <property type="entry name" value="DUF6985"/>
</dbReference>
<evidence type="ECO:0000259" key="1">
    <source>
        <dbReference type="Pfam" id="PF22481"/>
    </source>
</evidence>
<evidence type="ECO:0000313" key="3">
    <source>
        <dbReference type="Proteomes" id="UP000460298"/>
    </source>
</evidence>
<feature type="domain" description="DUF6985" evidence="1">
    <location>
        <begin position="15"/>
        <end position="138"/>
    </location>
</feature>
<comment type="caution">
    <text evidence="2">The sequence shown here is derived from an EMBL/GenBank/DDBJ whole genome shotgun (WGS) entry which is preliminary data.</text>
</comment>
<proteinExistence type="predicted"/>